<accession>A0ABS9XL85</accession>
<organism evidence="3 4">
    <name type="scientific">Streptomyces spinosisporus</name>
    <dbReference type="NCBI Taxonomy" id="2927582"/>
    <lineage>
        <taxon>Bacteria</taxon>
        <taxon>Bacillati</taxon>
        <taxon>Actinomycetota</taxon>
        <taxon>Actinomycetes</taxon>
        <taxon>Kitasatosporales</taxon>
        <taxon>Streptomycetaceae</taxon>
        <taxon>Streptomyces</taxon>
    </lineage>
</organism>
<evidence type="ECO:0000313" key="4">
    <source>
        <dbReference type="Proteomes" id="UP001165270"/>
    </source>
</evidence>
<feature type="region of interest" description="Disordered" evidence="1">
    <location>
        <begin position="1"/>
        <end position="21"/>
    </location>
</feature>
<reference evidence="3" key="1">
    <citation type="submission" date="2022-03" db="EMBL/GenBank/DDBJ databases">
        <title>Streptomyces 7R015 and 7R016 isolated from Barleria lupulina in Thailand.</title>
        <authorList>
            <person name="Kanchanasin P."/>
            <person name="Phongsopitanun W."/>
            <person name="Tanasupawat S."/>
        </authorList>
    </citation>
    <scope>NUCLEOTIDE SEQUENCE</scope>
    <source>
        <strain evidence="3">7R016</strain>
    </source>
</reference>
<name>A0ABS9XL85_9ACTN</name>
<protein>
    <submittedName>
        <fullName evidence="3">MarR family transcriptional regulator</fullName>
    </submittedName>
</protein>
<dbReference type="InterPro" id="IPR036390">
    <property type="entry name" value="WH_DNA-bd_sf"/>
</dbReference>
<evidence type="ECO:0000259" key="2">
    <source>
        <dbReference type="SMART" id="SM00347"/>
    </source>
</evidence>
<dbReference type="Pfam" id="PF12802">
    <property type="entry name" value="MarR_2"/>
    <property type="match status" value="1"/>
</dbReference>
<dbReference type="InterPro" id="IPR000835">
    <property type="entry name" value="HTH_MarR-typ"/>
</dbReference>
<dbReference type="EMBL" id="JALDAX010000006">
    <property type="protein sequence ID" value="MCI3241692.1"/>
    <property type="molecule type" value="Genomic_DNA"/>
</dbReference>
<proteinExistence type="predicted"/>
<dbReference type="RefSeq" id="WP_242710335.1">
    <property type="nucleotide sequence ID" value="NZ_JALDAX010000006.1"/>
</dbReference>
<dbReference type="SUPFAM" id="SSF46785">
    <property type="entry name" value="Winged helix' DNA-binding domain"/>
    <property type="match status" value="1"/>
</dbReference>
<evidence type="ECO:0000313" key="3">
    <source>
        <dbReference type="EMBL" id="MCI3241692.1"/>
    </source>
</evidence>
<comment type="caution">
    <text evidence="3">The sequence shown here is derived from an EMBL/GenBank/DDBJ whole genome shotgun (WGS) entry which is preliminary data.</text>
</comment>
<dbReference type="Proteomes" id="UP001165270">
    <property type="component" value="Unassembled WGS sequence"/>
</dbReference>
<sequence length="157" mass="16828">MDKPTDEPTGEPAHVLTDELTDETRKRLLRIGQAIRRDAASLPVTTAQGSALSLLSGGAMTVGQLAQAEGVQPPTMTQLVNRMEAAGWVTRSGPARKGSTVQITALGEQVAEDVRASRNRLLAQRMAELTPHEREALEAALPVFDKMFGPPLSPPRP</sequence>
<dbReference type="PANTHER" id="PTHR39515">
    <property type="entry name" value="CONSERVED PROTEIN"/>
    <property type="match status" value="1"/>
</dbReference>
<gene>
    <name evidence="3" type="ORF">MQN93_18405</name>
</gene>
<dbReference type="PANTHER" id="PTHR39515:SF2">
    <property type="entry name" value="HTH-TYPE TRANSCRIPTIONAL REGULATOR RV0880"/>
    <property type="match status" value="1"/>
</dbReference>
<dbReference type="Gene3D" id="1.10.10.10">
    <property type="entry name" value="Winged helix-like DNA-binding domain superfamily/Winged helix DNA-binding domain"/>
    <property type="match status" value="1"/>
</dbReference>
<keyword evidence="4" id="KW-1185">Reference proteome</keyword>
<dbReference type="SMART" id="SM00347">
    <property type="entry name" value="HTH_MARR"/>
    <property type="match status" value="1"/>
</dbReference>
<dbReference type="InterPro" id="IPR052526">
    <property type="entry name" value="HTH-type_Bedaq_tolerance"/>
</dbReference>
<dbReference type="InterPro" id="IPR036388">
    <property type="entry name" value="WH-like_DNA-bd_sf"/>
</dbReference>
<evidence type="ECO:0000256" key="1">
    <source>
        <dbReference type="SAM" id="MobiDB-lite"/>
    </source>
</evidence>
<feature type="domain" description="HTH marR-type" evidence="2">
    <location>
        <begin position="37"/>
        <end position="134"/>
    </location>
</feature>